<reference evidence="6" key="1">
    <citation type="submission" date="2020-06" db="EMBL/GenBank/DDBJ databases">
        <title>Unique genomic features of the anaerobic methanotrophic archaea.</title>
        <authorList>
            <person name="Chadwick G.L."/>
            <person name="Skennerton C.T."/>
            <person name="Laso-Perez R."/>
            <person name="Leu A.O."/>
            <person name="Speth D.R."/>
            <person name="Yu H."/>
            <person name="Morgan-Lang C."/>
            <person name="Hatzenpichler R."/>
            <person name="Goudeau D."/>
            <person name="Malmstrom R."/>
            <person name="Brazelton W.J."/>
            <person name="Woyke T."/>
            <person name="Hallam S.J."/>
            <person name="Tyson G.W."/>
            <person name="Wegener G."/>
            <person name="Boetius A."/>
            <person name="Orphan V."/>
        </authorList>
    </citation>
    <scope>NUCLEOTIDE SEQUENCE</scope>
</reference>
<evidence type="ECO:0000256" key="1">
    <source>
        <dbReference type="ARBA" id="ARBA00004127"/>
    </source>
</evidence>
<evidence type="ECO:0000256" key="4">
    <source>
        <dbReference type="ARBA" id="ARBA00023136"/>
    </source>
</evidence>
<evidence type="ECO:0000259" key="5">
    <source>
        <dbReference type="Pfam" id="PF02656"/>
    </source>
</evidence>
<gene>
    <name evidence="6" type="ORF">JGNPCJAK_00025</name>
</gene>
<evidence type="ECO:0000256" key="3">
    <source>
        <dbReference type="ARBA" id="ARBA00022989"/>
    </source>
</evidence>
<name>A0A7G9Z6N7_9EURY</name>
<dbReference type="AlphaFoldDB" id="A0A7G9Z6N7"/>
<keyword evidence="2" id="KW-0812">Transmembrane</keyword>
<keyword evidence="3" id="KW-1133">Transmembrane helix</keyword>
<dbReference type="GO" id="GO:0012505">
    <property type="term" value="C:endomembrane system"/>
    <property type="evidence" value="ECO:0007669"/>
    <property type="project" value="UniProtKB-SubCell"/>
</dbReference>
<protein>
    <recommendedName>
        <fullName evidence="5">DUF202 domain-containing protein</fullName>
    </recommendedName>
</protein>
<accession>A0A7G9Z6N7</accession>
<comment type="subcellular location">
    <subcellularLocation>
        <location evidence="1">Endomembrane system</location>
        <topology evidence="1">Multi-pass membrane protein</topology>
    </subcellularLocation>
</comment>
<feature type="domain" description="DUF202" evidence="5">
    <location>
        <begin position="23"/>
        <end position="45"/>
    </location>
</feature>
<proteinExistence type="predicted"/>
<sequence length="185" mass="20380">MEQKEPKSSDVLAQERTDLAAERTIMAADRTLMAWLRTAIAMIGVEGGYAFYIKNDKLHWVHNYVARDYYHVESVELVPEGHHQLRFEFEVTGQPDIAKGKGTPGRAQLYIDGKLVGNAEVPVTTPLALGLTSGVRCGSAPGAPVTPDYEPPFEFTGKIHSVTVDVSGELIRDDEAEMRAILARQ</sequence>
<dbReference type="EMBL" id="MT631633">
    <property type="protein sequence ID" value="QNO55921.1"/>
    <property type="molecule type" value="Genomic_DNA"/>
</dbReference>
<organism evidence="6">
    <name type="scientific">Candidatus Methanophaga sp. ANME-1 ERB7</name>
    <dbReference type="NCBI Taxonomy" id="2759913"/>
    <lineage>
        <taxon>Archaea</taxon>
        <taxon>Methanobacteriati</taxon>
        <taxon>Methanobacteriota</taxon>
        <taxon>Stenosarchaea group</taxon>
        <taxon>Methanomicrobia</taxon>
        <taxon>Candidatus Methanophagales</taxon>
        <taxon>Candidatus Methanophagaceae</taxon>
        <taxon>Candidatus Methanophaga</taxon>
    </lineage>
</organism>
<dbReference type="InterPro" id="IPR003807">
    <property type="entry name" value="DUF202"/>
</dbReference>
<dbReference type="Pfam" id="PF02656">
    <property type="entry name" value="DUF202"/>
    <property type="match status" value="1"/>
</dbReference>
<evidence type="ECO:0000256" key="2">
    <source>
        <dbReference type="ARBA" id="ARBA00022692"/>
    </source>
</evidence>
<evidence type="ECO:0000313" key="6">
    <source>
        <dbReference type="EMBL" id="QNO55921.1"/>
    </source>
</evidence>
<keyword evidence="4" id="KW-0472">Membrane</keyword>